<proteinExistence type="predicted"/>
<dbReference type="SUPFAM" id="SSF69349">
    <property type="entry name" value="Phage fibre proteins"/>
    <property type="match status" value="1"/>
</dbReference>
<evidence type="ECO:0000259" key="1">
    <source>
        <dbReference type="Pfam" id="PF22178"/>
    </source>
</evidence>
<sequence>MTIKSKSHKGNGFNELRFEDEKEQEEVFLHAEKDLNHVVKHDETTQVGNDRTEQVTRDETIHIANNRTEHVGQDELLTVNRDQRQQIGRNRITKIAQDNLLNINNSRFTTVEGDRIIKVGGELNIDIAQNGSWQAGELFDQICEIFELEGYESVRLCGPGGMIVFNREGIGLVGGVYIEGKLCQEEGNPDMVSALQLAANEGQETCMDCLRLKLQQE</sequence>
<accession>A0ABX3KXU5</accession>
<comment type="caution">
    <text evidence="2">The sequence shown here is derived from an EMBL/GenBank/DDBJ whole genome shotgun (WGS) entry which is preliminary data.</text>
</comment>
<evidence type="ECO:0000313" key="3">
    <source>
        <dbReference type="Proteomes" id="UP000188820"/>
    </source>
</evidence>
<dbReference type="InterPro" id="IPR054030">
    <property type="entry name" value="Gp5_Vgr_C"/>
</dbReference>
<dbReference type="Proteomes" id="UP000188820">
    <property type="component" value="Unassembled WGS sequence"/>
</dbReference>
<gene>
    <name evidence="2" type="ORF">BKG89_04620</name>
</gene>
<evidence type="ECO:0000313" key="2">
    <source>
        <dbReference type="EMBL" id="OOF69996.1"/>
    </source>
</evidence>
<protein>
    <recommendedName>
        <fullName evidence="1">Gp5/Type VI secretion system Vgr C-terminal trimerisation domain-containing protein</fullName>
    </recommendedName>
</protein>
<dbReference type="EMBL" id="MLAA01000018">
    <property type="protein sequence ID" value="OOF69996.1"/>
    <property type="molecule type" value="Genomic_DNA"/>
</dbReference>
<dbReference type="RefSeq" id="WP_143533176.1">
    <property type="nucleotide sequence ID" value="NZ_MLAA01000018.1"/>
</dbReference>
<dbReference type="Pfam" id="PF22178">
    <property type="entry name" value="Gp5_trimer_C"/>
    <property type="match status" value="1"/>
</dbReference>
<keyword evidence="3" id="KW-1185">Reference proteome</keyword>
<feature type="domain" description="Gp5/Type VI secretion system Vgr C-terminal trimerisation" evidence="1">
    <location>
        <begin position="1"/>
        <end position="104"/>
    </location>
</feature>
<name>A0ABX3KXU5_9PAST</name>
<organism evidence="2 3">
    <name type="scientific">Rodentibacter caecimuris</name>
    <dbReference type="NCBI Taxonomy" id="1796644"/>
    <lineage>
        <taxon>Bacteria</taxon>
        <taxon>Pseudomonadati</taxon>
        <taxon>Pseudomonadota</taxon>
        <taxon>Gammaproteobacteria</taxon>
        <taxon>Pasteurellales</taxon>
        <taxon>Pasteurellaceae</taxon>
        <taxon>Rodentibacter</taxon>
    </lineage>
</organism>
<reference evidence="2 3" key="1">
    <citation type="submission" date="2016-10" db="EMBL/GenBank/DDBJ databases">
        <title>Rodentibacter gen. nov. and new species.</title>
        <authorList>
            <person name="Christensen H."/>
        </authorList>
    </citation>
    <scope>NUCLEOTIDE SEQUENCE [LARGE SCALE GENOMIC DNA]</scope>
    <source>
        <strain evidence="2 3">1998236014</strain>
    </source>
</reference>